<evidence type="ECO:0000256" key="5">
    <source>
        <dbReference type="ARBA" id="ARBA00023085"/>
    </source>
</evidence>
<comment type="similarity">
    <text evidence="2">Belongs to the pectinesterase family.</text>
</comment>
<reference evidence="10 11" key="1">
    <citation type="journal article" date="2021" name="Hortic Res">
        <title>The domestication of Cucurbita argyrosperma as revealed by the genome of its wild relative.</title>
        <authorList>
            <person name="Barrera-Redondo J."/>
            <person name="Sanchez-de la Vega G."/>
            <person name="Aguirre-Liguori J.A."/>
            <person name="Castellanos-Morales G."/>
            <person name="Gutierrez-Guerrero Y.T."/>
            <person name="Aguirre-Dugua X."/>
            <person name="Aguirre-Planter E."/>
            <person name="Tenaillon M.I."/>
            <person name="Lira-Saade R."/>
            <person name="Eguiarte L.E."/>
        </authorList>
    </citation>
    <scope>NUCLEOTIDE SEQUENCE [LARGE SCALE GENOMIC DNA]</scope>
    <source>
        <strain evidence="10">JBR-2021</strain>
    </source>
</reference>
<name>A0AAV6P170_9ROSI</name>
<dbReference type="Pfam" id="PF01095">
    <property type="entry name" value="Pectinesterase"/>
    <property type="match status" value="1"/>
</dbReference>
<evidence type="ECO:0000256" key="7">
    <source>
        <dbReference type="ARBA" id="ARBA00047928"/>
    </source>
</evidence>
<dbReference type="EC" id="3.1.1.11" evidence="3"/>
<dbReference type="Proteomes" id="UP000685013">
    <property type="component" value="Chromosome 2"/>
</dbReference>
<dbReference type="FunFam" id="2.160.20.10:FF:000013">
    <property type="entry name" value="Pectinesterase"/>
    <property type="match status" value="1"/>
</dbReference>
<evidence type="ECO:0000256" key="1">
    <source>
        <dbReference type="ARBA" id="ARBA00005184"/>
    </source>
</evidence>
<accession>A0AAV6P170</accession>
<gene>
    <name evidence="10" type="primary">PME11</name>
    <name evidence="10" type="ORF">SDJN03_02392</name>
</gene>
<evidence type="ECO:0000259" key="9">
    <source>
        <dbReference type="Pfam" id="PF01095"/>
    </source>
</evidence>
<organism evidence="10 11">
    <name type="scientific">Cucurbita argyrosperma subsp. sororia</name>
    <dbReference type="NCBI Taxonomy" id="37648"/>
    <lineage>
        <taxon>Eukaryota</taxon>
        <taxon>Viridiplantae</taxon>
        <taxon>Streptophyta</taxon>
        <taxon>Embryophyta</taxon>
        <taxon>Tracheophyta</taxon>
        <taxon>Spermatophyta</taxon>
        <taxon>Magnoliopsida</taxon>
        <taxon>eudicotyledons</taxon>
        <taxon>Gunneridae</taxon>
        <taxon>Pentapetalae</taxon>
        <taxon>rosids</taxon>
        <taxon>fabids</taxon>
        <taxon>Cucurbitales</taxon>
        <taxon>Cucurbitaceae</taxon>
        <taxon>Cucurbiteae</taxon>
        <taxon>Cucurbita</taxon>
    </lineage>
</organism>
<proteinExistence type="inferred from homology"/>
<feature type="non-terminal residue" evidence="10">
    <location>
        <position position="1"/>
    </location>
</feature>
<keyword evidence="5" id="KW-0063">Aspartyl esterase</keyword>
<protein>
    <recommendedName>
        <fullName evidence="3">pectinesterase</fullName>
        <ecNumber evidence="3">3.1.1.11</ecNumber>
    </recommendedName>
</protein>
<dbReference type="AlphaFoldDB" id="A0AAV6P170"/>
<keyword evidence="11" id="KW-1185">Reference proteome</keyword>
<keyword evidence="6" id="KW-0325">Glycoprotein</keyword>
<dbReference type="InterPro" id="IPR000070">
    <property type="entry name" value="Pectinesterase_cat"/>
</dbReference>
<evidence type="ECO:0000256" key="4">
    <source>
        <dbReference type="ARBA" id="ARBA00022801"/>
    </source>
</evidence>
<comment type="pathway">
    <text evidence="1">Glycan metabolism; pectin degradation; 2-dehydro-3-deoxy-D-gluconate from pectin: step 1/5.</text>
</comment>
<dbReference type="PANTHER" id="PTHR31321">
    <property type="entry name" value="ACYL-COA THIOESTER HYDROLASE YBHC-RELATED"/>
    <property type="match status" value="1"/>
</dbReference>
<comment type="function">
    <text evidence="8">Acts in the modification of cell walls via demethylesterification of cell wall pectin.</text>
</comment>
<dbReference type="PANTHER" id="PTHR31321:SF72">
    <property type="entry name" value="PECTINESTERASE 11-RELATED"/>
    <property type="match status" value="1"/>
</dbReference>
<keyword evidence="4" id="KW-0378">Hydrolase</keyword>
<sequence>MAPADMSTARLIRVDQSGKGDFRKIQEAIDSVPSRNNELVFIWIKPGTYREKIVVPEDKPFITLSGSKASDTIITWNQGRDLLQSPAISIFAADFVGRFLTIQNTYGTTGIAVALRVSADRAAFYGCRIISFQDTLLDDVGRHYFKNCYIEGATDFICGNAASLYEKCHLHSTSERGGAMTAQHRNTAAENTGFVFLGCKITGSGSALLGRPWGDCSRVVFGYTHMSNVVVPEGWNDWGDHTKQRTVFYGEYKCYGPGANRAKRVAWSRSLSMDEAAKLFTKDMIGGRGWLRPAPSHFKRSSSAIVQDF</sequence>
<evidence type="ECO:0000256" key="3">
    <source>
        <dbReference type="ARBA" id="ARBA00013229"/>
    </source>
</evidence>
<dbReference type="GO" id="GO:0042545">
    <property type="term" value="P:cell wall modification"/>
    <property type="evidence" value="ECO:0007669"/>
    <property type="project" value="InterPro"/>
</dbReference>
<evidence type="ECO:0000256" key="2">
    <source>
        <dbReference type="ARBA" id="ARBA00008891"/>
    </source>
</evidence>
<evidence type="ECO:0000256" key="8">
    <source>
        <dbReference type="ARBA" id="ARBA00057335"/>
    </source>
</evidence>
<evidence type="ECO:0000313" key="11">
    <source>
        <dbReference type="Proteomes" id="UP000685013"/>
    </source>
</evidence>
<evidence type="ECO:0000313" key="10">
    <source>
        <dbReference type="EMBL" id="KAG6605075.1"/>
    </source>
</evidence>
<dbReference type="GO" id="GO:0030599">
    <property type="term" value="F:pectinesterase activity"/>
    <property type="evidence" value="ECO:0007669"/>
    <property type="project" value="UniProtKB-EC"/>
</dbReference>
<evidence type="ECO:0000256" key="6">
    <source>
        <dbReference type="ARBA" id="ARBA00023180"/>
    </source>
</evidence>
<dbReference type="EMBL" id="JAGKQH010000002">
    <property type="protein sequence ID" value="KAG6605075.1"/>
    <property type="molecule type" value="Genomic_DNA"/>
</dbReference>
<comment type="catalytic activity">
    <reaction evidence="7">
        <text>[(1-&gt;4)-alpha-D-galacturonosyl methyl ester](n) + n H2O = [(1-&gt;4)-alpha-D-galacturonosyl](n) + n methanol + n H(+)</text>
        <dbReference type="Rhea" id="RHEA:22380"/>
        <dbReference type="Rhea" id="RHEA-COMP:14570"/>
        <dbReference type="Rhea" id="RHEA-COMP:14573"/>
        <dbReference type="ChEBI" id="CHEBI:15377"/>
        <dbReference type="ChEBI" id="CHEBI:15378"/>
        <dbReference type="ChEBI" id="CHEBI:17790"/>
        <dbReference type="ChEBI" id="CHEBI:140522"/>
        <dbReference type="ChEBI" id="CHEBI:140523"/>
        <dbReference type="EC" id="3.1.1.11"/>
    </reaction>
</comment>
<comment type="caution">
    <text evidence="10">The sequence shown here is derived from an EMBL/GenBank/DDBJ whole genome shotgun (WGS) entry which is preliminary data.</text>
</comment>
<feature type="domain" description="Pectinesterase catalytic" evidence="9">
    <location>
        <begin position="14"/>
        <end position="282"/>
    </location>
</feature>
<dbReference type="GO" id="GO:0045490">
    <property type="term" value="P:pectin catabolic process"/>
    <property type="evidence" value="ECO:0007669"/>
    <property type="project" value="TreeGrafter"/>
</dbReference>